<evidence type="ECO:0000256" key="1">
    <source>
        <dbReference type="SAM" id="MobiDB-lite"/>
    </source>
</evidence>
<evidence type="ECO:0000313" key="2">
    <source>
        <dbReference type="EMBL" id="KKQ89778.1"/>
    </source>
</evidence>
<evidence type="ECO:0000313" key="3">
    <source>
        <dbReference type="Proteomes" id="UP000033934"/>
    </source>
</evidence>
<protein>
    <submittedName>
        <fullName evidence="2">Uncharacterized protein</fullName>
    </submittedName>
</protein>
<comment type="caution">
    <text evidence="2">The sequence shown here is derived from an EMBL/GenBank/DDBJ whole genome shotgun (WGS) entry which is preliminary data.</text>
</comment>
<dbReference type="Proteomes" id="UP000033934">
    <property type="component" value="Unassembled WGS sequence"/>
</dbReference>
<sequence length="100" mass="10449">MSKLFSVLVIVLSLVAGFGGGWVYQLTLGKASPTQTASPTNSTKSTTDPTKTTSTTTSSTTTLKDCLTEVWGADKYAAISANSSLATTEDNLASLKCYKD</sequence>
<gene>
    <name evidence="2" type="ORF">UT11_C0019G0003</name>
</gene>
<dbReference type="EMBL" id="LBVO01000019">
    <property type="protein sequence ID" value="KKQ89778.1"/>
    <property type="molecule type" value="Genomic_DNA"/>
</dbReference>
<proteinExistence type="predicted"/>
<dbReference type="AlphaFoldDB" id="A0A0G0LCU6"/>
<feature type="compositionally biased region" description="Low complexity" evidence="1">
    <location>
        <begin position="38"/>
        <end position="60"/>
    </location>
</feature>
<name>A0A0G0LCU6_9BACT</name>
<accession>A0A0G0LCU6</accession>
<reference evidence="2 3" key="1">
    <citation type="journal article" date="2015" name="Nature">
        <title>rRNA introns, odd ribosomes, and small enigmatic genomes across a large radiation of phyla.</title>
        <authorList>
            <person name="Brown C.T."/>
            <person name="Hug L.A."/>
            <person name="Thomas B.C."/>
            <person name="Sharon I."/>
            <person name="Castelle C.J."/>
            <person name="Singh A."/>
            <person name="Wilkins M.J."/>
            <person name="Williams K.H."/>
            <person name="Banfield J.F."/>
        </authorList>
    </citation>
    <scope>NUCLEOTIDE SEQUENCE [LARGE SCALE GENOMIC DNA]</scope>
</reference>
<organism evidence="2 3">
    <name type="scientific">Berkelbacteria bacterium GW2011_GWA2_38_9</name>
    <dbReference type="NCBI Taxonomy" id="1618334"/>
    <lineage>
        <taxon>Bacteria</taxon>
        <taxon>Candidatus Berkelbacteria</taxon>
    </lineage>
</organism>
<feature type="region of interest" description="Disordered" evidence="1">
    <location>
        <begin position="32"/>
        <end position="60"/>
    </location>
</feature>